<name>A0A0D6LM58_9BILA</name>
<gene>
    <name evidence="2" type="ORF">ANCCEY_07736</name>
</gene>
<dbReference type="Pfam" id="PF01683">
    <property type="entry name" value="EB"/>
    <property type="match status" value="1"/>
</dbReference>
<proteinExistence type="predicted"/>
<reference evidence="2 3" key="1">
    <citation type="submission" date="2013-05" db="EMBL/GenBank/DDBJ databases">
        <title>Draft genome of the parasitic nematode Anyclostoma ceylanicum.</title>
        <authorList>
            <person name="Mitreva M."/>
        </authorList>
    </citation>
    <scope>NUCLEOTIDE SEQUENCE [LARGE SCALE GENOMIC DNA]</scope>
</reference>
<evidence type="ECO:0000313" key="3">
    <source>
        <dbReference type="Proteomes" id="UP000054495"/>
    </source>
</evidence>
<evidence type="ECO:0000259" key="1">
    <source>
        <dbReference type="Pfam" id="PF01683"/>
    </source>
</evidence>
<dbReference type="AlphaFoldDB" id="A0A0D6LM58"/>
<feature type="domain" description="EB" evidence="1">
    <location>
        <begin position="100"/>
        <end position="139"/>
    </location>
</feature>
<dbReference type="Proteomes" id="UP000054495">
    <property type="component" value="Unassembled WGS sequence"/>
</dbReference>
<sequence>MPCEVQSPGIESTTIAGREYHRNGDFDHKRSRGTYILILIYGIVEGDHALTCFYRAKPAPKFNPTVWTPRGIAVITLTATEGWRFASSIRRRFDRSQHNVLRKSAIGGVCDINADCEHKGSICLRNRCRCHPHYIEANDEKGRNTRCVPLPAKVGASCTNKCREPLFCRNGECQCVQRGTTRISNGECVTSKSAAKH</sequence>
<dbReference type="EMBL" id="KE125002">
    <property type="protein sequence ID" value="EPB73180.1"/>
    <property type="molecule type" value="Genomic_DNA"/>
</dbReference>
<organism evidence="2 3">
    <name type="scientific">Ancylostoma ceylanicum</name>
    <dbReference type="NCBI Taxonomy" id="53326"/>
    <lineage>
        <taxon>Eukaryota</taxon>
        <taxon>Metazoa</taxon>
        <taxon>Ecdysozoa</taxon>
        <taxon>Nematoda</taxon>
        <taxon>Chromadorea</taxon>
        <taxon>Rhabditida</taxon>
        <taxon>Rhabditina</taxon>
        <taxon>Rhabditomorpha</taxon>
        <taxon>Strongyloidea</taxon>
        <taxon>Ancylostomatidae</taxon>
        <taxon>Ancylostomatinae</taxon>
        <taxon>Ancylostoma</taxon>
    </lineage>
</organism>
<evidence type="ECO:0000313" key="2">
    <source>
        <dbReference type="EMBL" id="EPB73180.1"/>
    </source>
</evidence>
<protein>
    <recommendedName>
        <fullName evidence="1">EB domain-containing protein</fullName>
    </recommendedName>
</protein>
<dbReference type="InterPro" id="IPR006149">
    <property type="entry name" value="EB_dom"/>
</dbReference>
<accession>A0A0D6LM58</accession>
<keyword evidence="3" id="KW-1185">Reference proteome</keyword>